<gene>
    <name evidence="2" type="ORF">BGZ70_005201</name>
</gene>
<dbReference type="OrthoDB" id="17798at2759"/>
<organism evidence="2 3">
    <name type="scientific">Mortierella alpina</name>
    <name type="common">Oleaginous fungus</name>
    <name type="synonym">Mortierella renispora</name>
    <dbReference type="NCBI Taxonomy" id="64518"/>
    <lineage>
        <taxon>Eukaryota</taxon>
        <taxon>Fungi</taxon>
        <taxon>Fungi incertae sedis</taxon>
        <taxon>Mucoromycota</taxon>
        <taxon>Mortierellomycotina</taxon>
        <taxon>Mortierellomycetes</taxon>
        <taxon>Mortierellales</taxon>
        <taxon>Mortierellaceae</taxon>
        <taxon>Mortierella</taxon>
    </lineage>
</organism>
<dbReference type="GO" id="GO:0000786">
    <property type="term" value="C:nucleosome"/>
    <property type="evidence" value="ECO:0007669"/>
    <property type="project" value="InterPro"/>
</dbReference>
<feature type="region of interest" description="Disordered" evidence="1">
    <location>
        <begin position="1349"/>
        <end position="1460"/>
    </location>
</feature>
<evidence type="ECO:0000313" key="2">
    <source>
        <dbReference type="EMBL" id="KAF9965228.1"/>
    </source>
</evidence>
<feature type="region of interest" description="Disordered" evidence="1">
    <location>
        <begin position="2079"/>
        <end position="2108"/>
    </location>
</feature>
<dbReference type="Proteomes" id="UP000738359">
    <property type="component" value="Unassembled WGS sequence"/>
</dbReference>
<proteinExistence type="predicted"/>
<dbReference type="EMBL" id="JAAAHY010000275">
    <property type="protein sequence ID" value="KAF9965228.1"/>
    <property type="molecule type" value="Genomic_DNA"/>
</dbReference>
<feature type="compositionally biased region" description="Polar residues" evidence="1">
    <location>
        <begin position="1402"/>
        <end position="1417"/>
    </location>
</feature>
<feature type="compositionally biased region" description="Basic and acidic residues" evidence="1">
    <location>
        <begin position="1356"/>
        <end position="1369"/>
    </location>
</feature>
<comment type="caution">
    <text evidence="2">The sequence shown here is derived from an EMBL/GenBank/DDBJ whole genome shotgun (WGS) entry which is preliminary data.</text>
</comment>
<accession>A0A9P6JCJ4</accession>
<dbReference type="GO" id="GO:0003677">
    <property type="term" value="F:DNA binding"/>
    <property type="evidence" value="ECO:0007669"/>
    <property type="project" value="InterPro"/>
</dbReference>
<feature type="compositionally biased region" description="Pro residues" evidence="1">
    <location>
        <begin position="1442"/>
        <end position="1453"/>
    </location>
</feature>
<dbReference type="PROSITE" id="PS00047">
    <property type="entry name" value="HISTONE_H4"/>
    <property type="match status" value="1"/>
</dbReference>
<keyword evidence="3" id="KW-1185">Reference proteome</keyword>
<dbReference type="InterPro" id="IPR019809">
    <property type="entry name" value="Histone_H4_CS"/>
</dbReference>
<sequence length="2295" mass="258189">MLTTIPPRPAPPSARPRNANILEEYALNPESRQGLVDSCLIGTAEHYMFKLRLLSQQLQDPTVPVTAERIAEAMAFLKAAEDSRYLTQHAIQKYRAHFALLAFKVEPDLLRKELALKSSSVSPIDNSMERDTEDALHDICESLPTVLDQTQIKTDTLIARLLEELSNDSSTAVVPILAWSQLLVQPEIRSILLEKVDPVRLLKIFSNMDIMLSPNSADVIGQTDGSRVDELVVDIIVRLVEHQQLDFSNSSQFTRLTTTQLQWIQERLPGAKNNEAFVGLQESRILPKQFVRLEEHRNGDVQREWLNRMLDFVDSLSPKFNRHKLSVYLMRLEFDLAKGIMDKEKFKRYIAIPRNHTHCNDVFMRNVAPDQVVYFDSVSALPFWSNRVQLATKERDDEIISEYLAHFLQLEKSAAEYEEFFEVKSFLNPLLARVMLTSGEKDTRKWSALLGPHEDLTKLSEQTILRFDRNNPETFLPSEPVAFSLKVKNAKRILVRVFEVKTLEYLQQHEGVVGQELNLDGLTPNWEHRLVMDHPPLEIRSVLIELPELTGRRGAFIMDVICNGENSSIYFTKGLLDFIERYSVAGHVLTIIDENQQKVTEDVSIWYRGYHYKTNDDGDIVIPYAPPSADHFIYITHNDFTTRKAFMHKAEHYNMDLSWHIDNESLIAGAMAKILLKPVVTIRGTNVVCPVDLLDHVELEVEYCDSNGTSTTLTKSDFKIHDTNWSEYSFQVPENFSTLDVTLNARIKELAPGSFQQLTASQEYHVEGNNTDRTVSVQANNRVQTVQIHGDINTVLQKTTRGYQILVLGKNGEKRPNIPLSIEISHPLWAESFDFQLRSNKNGLIDLGPLTDISEINCSTTDINLEPGCYALKFAEVRINLVIASKPATTQKIAGLEAYAVDSNPMLQVLDSTKHPLYVQTAIANDENQTVDIQLRNWTTATRVCITATKFVPTKPMFKDLLVQNPEAPWSMQKGDMTKTAYHTGRVLGEEYQYVLNRKAQTTHWAGNLLTKPSVLLTPWSVGETTMSKQELEAGGAFTSTSNVRSDMPFGFGGRSLGKGGAKRHRKILPPGGPPPLAFMVHPSAVLANLVPNQSTGLLRLPYAAFKEASYLQICVTDNSQGLQRSLVVPSRVRSDFEQRDLRFRSALKYDKHYIGERSGVNLDPTLTAGTDATSSSFESSSVTLASNGSSASAVRIINSVGQLYDLMMTLLKTASHKQHLRKFGFIVDWHRLSRSARDDRYSKCNCHELNLFLYKKDRKYFDAVVAPFIKNKLVKSFMDDYLIGASLEQSTTLREFSLLTCLEKCLLAQRVPRLRPSVSQWIRSRVRNTKVAGDIKLFRTVMNSGTLQEIGAESSDEREKDVDSKDVGMDGDGNIEEHDDGASDESDWEEVDKDMGFDLQGSGSRSVQPSGGQASLSFGAFGSTPGSGGFGSAPASAAFAAPPPPPPPPPAFGQPQQQQQPALLFGTAPQAPFDHRAARERSSKILQKQFKPVDLTKEKAETYYWGRQDFATENGELDVNAFWLDFVEWDESRGRSFLSQNFVTNTATFTSAMATIALMDVYFAPRDASVKRTVDSNLVVTSESPAIVFHSSTKELQKAPITGAILATQRYFELLDDTEMDPKLMTNVRKYIHATSNPMKLHVEVQLPQGSISINSPLEVGQDIVLGAHGTFQYEYHFYFPEAGDFLHYPVHVSDYEDIVAFAEPSALNIRDPEPGQDEDEVDTTTWQHILRSGDPNAVLRKLKADPLDGMDVELLIPRLYKDRELFKNVTTVLRDRHEFNSRIWSVSLAWKDEDELVREYVEHQAIATQVGDWFTSPLLDRRPRNRYEAGAANAFHYLEYFPLINARAHKATRHATILNDRFKAQYDKFLSLLSQKPQHDPADLLVLVVYLLAQGRISEAKDYFLKLRTLLQESNVSVEGQDYQLENRLGFQQIQYDYLRAYLSLCVEVQVDASAADLALDLEGVERIIEKYQKYPVERWNRLFKDMRDYIKEIKSTAFDKGTVEGLGDDVIMTDADRAVRSTEDDIEDRDDQVLVTADFTIGSDGEISVRHRGVEQIMIEYYAIDAETMFSNSPLTFSEQGESETNTVANSASKMNGASSEPVSNSYRLVKPNGVDRHVVEQLQQRQSGASGSQDGLLKVPVLPQYRNTNVMISLSTVPPTATRTWRAYYSQTILVQCQEHSGIIKVATKAGEQNQAQGKHSSYQQVSQPIRGAYVKVYAEMKKGSTTFWRDGYTDLVGRFAYATVSSNVAEPSAFGQKSGGGGLEDVRRFVAFVDGGKEGCMVKTLPVPPV</sequence>
<name>A0A9P6JCJ4_MORAP</name>
<feature type="compositionally biased region" description="Acidic residues" evidence="1">
    <location>
        <begin position="1374"/>
        <end position="1393"/>
    </location>
</feature>
<evidence type="ECO:0000313" key="3">
    <source>
        <dbReference type="Proteomes" id="UP000738359"/>
    </source>
</evidence>
<protein>
    <submittedName>
        <fullName evidence="2">Uncharacterized protein</fullName>
    </submittedName>
</protein>
<reference evidence="2" key="1">
    <citation type="journal article" date="2020" name="Fungal Divers.">
        <title>Resolving the Mortierellaceae phylogeny through synthesis of multi-gene phylogenetics and phylogenomics.</title>
        <authorList>
            <person name="Vandepol N."/>
            <person name="Liber J."/>
            <person name="Desiro A."/>
            <person name="Na H."/>
            <person name="Kennedy M."/>
            <person name="Barry K."/>
            <person name="Grigoriev I.V."/>
            <person name="Miller A.N."/>
            <person name="O'Donnell K."/>
            <person name="Stajich J.E."/>
            <person name="Bonito G."/>
        </authorList>
    </citation>
    <scope>NUCLEOTIDE SEQUENCE</scope>
    <source>
        <strain evidence="2">CK1249</strain>
    </source>
</reference>
<evidence type="ECO:0000256" key="1">
    <source>
        <dbReference type="SAM" id="MobiDB-lite"/>
    </source>
</evidence>